<proteinExistence type="predicted"/>
<evidence type="ECO:0000313" key="3">
    <source>
        <dbReference type="Proteomes" id="UP001431221"/>
    </source>
</evidence>
<comment type="caution">
    <text evidence="2">The sequence shown here is derived from an EMBL/GenBank/DDBJ whole genome shotgun (WGS) entry which is preliminary data.</text>
</comment>
<dbReference type="InterPro" id="IPR026001">
    <property type="entry name" value="Abi-like_C"/>
</dbReference>
<keyword evidence="3" id="KW-1185">Reference proteome</keyword>
<dbReference type="EMBL" id="JALNMJ010000041">
    <property type="protein sequence ID" value="MCK7616071.1"/>
    <property type="molecule type" value="Genomic_DNA"/>
</dbReference>
<dbReference type="RefSeq" id="WP_248160031.1">
    <property type="nucleotide sequence ID" value="NZ_JALNMJ010000041.1"/>
</dbReference>
<organism evidence="2 3">
    <name type="scientific">Roseibium sediminicola</name>
    <dbReference type="NCBI Taxonomy" id="2933272"/>
    <lineage>
        <taxon>Bacteria</taxon>
        <taxon>Pseudomonadati</taxon>
        <taxon>Pseudomonadota</taxon>
        <taxon>Alphaproteobacteria</taxon>
        <taxon>Hyphomicrobiales</taxon>
        <taxon>Stappiaceae</taxon>
        <taxon>Roseibium</taxon>
    </lineage>
</organism>
<dbReference type="Proteomes" id="UP001431221">
    <property type="component" value="Unassembled WGS sequence"/>
</dbReference>
<evidence type="ECO:0000313" key="2">
    <source>
        <dbReference type="EMBL" id="MCK7616071.1"/>
    </source>
</evidence>
<reference evidence="2" key="1">
    <citation type="submission" date="2022-04" db="EMBL/GenBank/DDBJ databases">
        <title>Roseibium sp. CAU 1639 isolated from mud.</title>
        <authorList>
            <person name="Kim W."/>
        </authorList>
    </citation>
    <scope>NUCLEOTIDE SEQUENCE</scope>
    <source>
        <strain evidence="2">CAU 1639</strain>
    </source>
</reference>
<accession>A0ABT0H323</accession>
<dbReference type="Pfam" id="PF14355">
    <property type="entry name" value="Abi_C"/>
    <property type="match status" value="1"/>
</dbReference>
<evidence type="ECO:0000259" key="1">
    <source>
        <dbReference type="Pfam" id="PF14355"/>
    </source>
</evidence>
<gene>
    <name evidence="2" type="ORF">M0H32_28290</name>
</gene>
<protein>
    <submittedName>
        <fullName evidence="2">Abortive infection family protein</fullName>
    </submittedName>
</protein>
<sequence>MEDIPDDYYEQALMLQEMVVGLATGGSVDDNSYHQLRRSIMEEDELRPLLPQFIRTCRTGTALWGHLKQVSSGQGSYAIRSQYVYDGFQPILDHLDAGTKSPTDAVTVETLEHLNSDEVQRIWSVALQRRKENPDGAITSARTLLESVCKHILDDEQIEYGNNDDLPKLYRNTAKTLNLAPDQHTEEVFKSILGSCQNVIQCLGTLRNKIGDAHGKGRKAVKPKPRHAALAVNLAGTMATFLVDTWESKKNR</sequence>
<name>A0ABT0H323_9HYPH</name>
<feature type="domain" description="Abortive infection protein-like C-terminal" evidence="1">
    <location>
        <begin position="167"/>
        <end position="244"/>
    </location>
</feature>